<organism evidence="11 12">
    <name type="scientific">Mesonia hippocampi</name>
    <dbReference type="NCBI Taxonomy" id="1628250"/>
    <lineage>
        <taxon>Bacteria</taxon>
        <taxon>Pseudomonadati</taxon>
        <taxon>Bacteroidota</taxon>
        <taxon>Flavobacteriia</taxon>
        <taxon>Flavobacteriales</taxon>
        <taxon>Flavobacteriaceae</taxon>
        <taxon>Mesonia</taxon>
    </lineage>
</organism>
<evidence type="ECO:0000259" key="9">
    <source>
        <dbReference type="Pfam" id="PF22571"/>
    </source>
</evidence>
<protein>
    <submittedName>
        <fullName evidence="11">Phage shock protein PspC (Stress-responsive transcriptional regulator)</fullName>
    </submittedName>
</protein>
<keyword evidence="12" id="KW-1185">Reference proteome</keyword>
<comment type="subcellular location">
    <subcellularLocation>
        <location evidence="1">Cell membrane</location>
        <topology evidence="1">Single-pass membrane protein</topology>
    </subcellularLocation>
</comment>
<dbReference type="GO" id="GO:0005886">
    <property type="term" value="C:plasma membrane"/>
    <property type="evidence" value="ECO:0007669"/>
    <property type="project" value="UniProtKB-SubCell"/>
</dbReference>
<dbReference type="Pfam" id="PF22744">
    <property type="entry name" value="Toast-rack_PspC-Cterm"/>
    <property type="match status" value="1"/>
</dbReference>
<feature type="domain" description="Phage shock protein PspC N-terminal" evidence="8">
    <location>
        <begin position="106"/>
        <end position="164"/>
    </location>
</feature>
<evidence type="ECO:0000256" key="3">
    <source>
        <dbReference type="ARBA" id="ARBA00022692"/>
    </source>
</evidence>
<dbReference type="EMBL" id="JACIFO010000005">
    <property type="protein sequence ID" value="MBB4119149.1"/>
    <property type="molecule type" value="Genomic_DNA"/>
</dbReference>
<feature type="transmembrane region" description="Helical" evidence="7">
    <location>
        <begin position="108"/>
        <end position="128"/>
    </location>
</feature>
<keyword evidence="4 7" id="KW-1133">Transmembrane helix</keyword>
<gene>
    <name evidence="11" type="ORF">GGR32_001445</name>
</gene>
<dbReference type="AlphaFoldDB" id="A0A840ELA3"/>
<keyword evidence="2" id="KW-1003">Cell membrane</keyword>
<evidence type="ECO:0000256" key="7">
    <source>
        <dbReference type="SAM" id="Phobius"/>
    </source>
</evidence>
<evidence type="ECO:0000256" key="4">
    <source>
        <dbReference type="ARBA" id="ARBA00022989"/>
    </source>
</evidence>
<feature type="transmembrane region" description="Helical" evidence="7">
    <location>
        <begin position="134"/>
        <end position="161"/>
    </location>
</feature>
<keyword evidence="3 7" id="KW-0812">Transmembrane</keyword>
<comment type="caution">
    <text evidence="11">The sequence shown here is derived from an EMBL/GenBank/DDBJ whole genome shotgun (WGS) entry which is preliminary data.</text>
</comment>
<dbReference type="Pfam" id="PF22571">
    <property type="entry name" value="LiaI-LiaF-TM_PspC"/>
    <property type="match status" value="1"/>
</dbReference>
<feature type="compositionally biased region" description="Low complexity" evidence="6">
    <location>
        <begin position="535"/>
        <end position="549"/>
    </location>
</feature>
<evidence type="ECO:0000256" key="2">
    <source>
        <dbReference type="ARBA" id="ARBA00022475"/>
    </source>
</evidence>
<dbReference type="RefSeq" id="WP_183477505.1">
    <property type="nucleotide sequence ID" value="NZ_JACIFO010000005.1"/>
</dbReference>
<dbReference type="PANTHER" id="PTHR33885:SF3">
    <property type="entry name" value="PHAGE SHOCK PROTEIN C"/>
    <property type="match status" value="1"/>
</dbReference>
<dbReference type="InterPro" id="IPR007168">
    <property type="entry name" value="Phageshock_PspC_N"/>
</dbReference>
<name>A0A840ELA3_9FLAO</name>
<dbReference type="Proteomes" id="UP000553034">
    <property type="component" value="Unassembled WGS sequence"/>
</dbReference>
<evidence type="ECO:0000256" key="6">
    <source>
        <dbReference type="SAM" id="MobiDB-lite"/>
    </source>
</evidence>
<dbReference type="Pfam" id="PF04024">
    <property type="entry name" value="PspC"/>
    <property type="match status" value="1"/>
</dbReference>
<dbReference type="InterPro" id="IPR054321">
    <property type="entry name" value="PspC-rel_TM"/>
</dbReference>
<evidence type="ECO:0000259" key="8">
    <source>
        <dbReference type="Pfam" id="PF04024"/>
    </source>
</evidence>
<feature type="region of interest" description="Disordered" evidence="6">
    <location>
        <begin position="530"/>
        <end position="565"/>
    </location>
</feature>
<accession>A0A840ELA3</accession>
<dbReference type="InterPro" id="IPR054319">
    <property type="entry name" value="PspC-rel_ToastRack"/>
</dbReference>
<feature type="compositionally biased region" description="Polar residues" evidence="6">
    <location>
        <begin position="550"/>
        <end position="559"/>
    </location>
</feature>
<feature type="transmembrane region" description="Helical" evidence="7">
    <location>
        <begin position="281"/>
        <end position="300"/>
    </location>
</feature>
<feature type="transmembrane region" description="Helical" evidence="7">
    <location>
        <begin position="235"/>
        <end position="261"/>
    </location>
</feature>
<proteinExistence type="predicted"/>
<evidence type="ECO:0000259" key="10">
    <source>
        <dbReference type="Pfam" id="PF22744"/>
    </source>
</evidence>
<dbReference type="PANTHER" id="PTHR33885">
    <property type="entry name" value="PHAGE SHOCK PROTEIN C"/>
    <property type="match status" value="1"/>
</dbReference>
<evidence type="ECO:0000256" key="5">
    <source>
        <dbReference type="ARBA" id="ARBA00023136"/>
    </source>
</evidence>
<feature type="transmembrane region" description="Helical" evidence="7">
    <location>
        <begin position="320"/>
        <end position="338"/>
    </location>
</feature>
<evidence type="ECO:0000313" key="11">
    <source>
        <dbReference type="EMBL" id="MBB4119149.1"/>
    </source>
</evidence>
<evidence type="ECO:0000313" key="12">
    <source>
        <dbReference type="Proteomes" id="UP000553034"/>
    </source>
</evidence>
<evidence type="ECO:0000256" key="1">
    <source>
        <dbReference type="ARBA" id="ARBA00004162"/>
    </source>
</evidence>
<feature type="domain" description="PspC-related ToastRack" evidence="10">
    <location>
        <begin position="386"/>
        <end position="519"/>
    </location>
</feature>
<dbReference type="InterPro" id="IPR052027">
    <property type="entry name" value="PspC"/>
</dbReference>
<keyword evidence="5 7" id="KW-0472">Membrane</keyword>
<sequence>MNKTVNINLAGVFFHIDEDAYLNLNNYLKAIKASLANDSSKEEIIQDIEARIAELFTEKLNNAQQVVNNTLVESIIEIMGQPEDYQVDEDIFEEEYKKEKTKKTPKKLFRDTDNGVFSGVCAGLGHYFSIDVVFVRIILVLLSISSSGIFVFIYILLWISVPEAKTTAEKLLMKGKPINISNIEKKVREGFEQVSEKVKDVDYEKYGNKINKGFKSTTKGVGNLVSSGIEIIAKLIGAFIIFIAASTLISLLFVLVGVLLFNLSKADWVTYVETANIGVPLWVGSLILFFFITIPFFFLFTLGLKMLSKRAKSIGRPAKISLAIIWLIALFSLIYLGVRQASEYAFEAKTSKTISLPIIENDTLHVKMKDFIHSTWHSDNNYSIVINQQDEKVIYSKDIRLFTRSTNKKSPYLEIVKSAKGSSFNKAKKTAEKILYTTTFTENTLQLDNFLTTAVENSYRDQEIDLYLYIPENIIVYFDSNTAYFNEYDRQLNDINLRGYEEKYIQILKHDIRCLNCFDKTKIEETEVEKEKTFSKNTTENTTENKNTKWYSDQLQTDTKTTENH</sequence>
<feature type="domain" description="PspC-related transmembrane region" evidence="9">
    <location>
        <begin position="203"/>
        <end position="344"/>
    </location>
</feature>
<reference evidence="11 12" key="1">
    <citation type="submission" date="2020-08" db="EMBL/GenBank/DDBJ databases">
        <title>Genomic Encyclopedia of Type Strains, Phase IV (KMG-IV): sequencing the most valuable type-strain genomes for metagenomic binning, comparative biology and taxonomic classification.</title>
        <authorList>
            <person name="Goeker M."/>
        </authorList>
    </citation>
    <scope>NUCLEOTIDE SEQUENCE [LARGE SCALE GENOMIC DNA]</scope>
    <source>
        <strain evidence="11 12">DSM 29568</strain>
    </source>
</reference>